<evidence type="ECO:0000313" key="2">
    <source>
        <dbReference type="EMBL" id="MBE9065569.1"/>
    </source>
</evidence>
<reference evidence="2" key="1">
    <citation type="submission" date="2020-10" db="EMBL/GenBank/DDBJ databases">
        <authorList>
            <person name="Castelo-Branco R."/>
            <person name="Eusebio N."/>
            <person name="Adriana R."/>
            <person name="Vieira A."/>
            <person name="Brugerolle De Fraissinette N."/>
            <person name="Rezende De Castro R."/>
            <person name="Schneider M.P."/>
            <person name="Vasconcelos V."/>
            <person name="Leao P.N."/>
        </authorList>
    </citation>
    <scope>NUCLEOTIDE SEQUENCE</scope>
    <source>
        <strain evidence="2">LEGE 11479</strain>
    </source>
</reference>
<keyword evidence="1" id="KW-0812">Transmembrane</keyword>
<evidence type="ECO:0000313" key="3">
    <source>
        <dbReference type="Proteomes" id="UP000615026"/>
    </source>
</evidence>
<proteinExistence type="predicted"/>
<feature type="transmembrane region" description="Helical" evidence="1">
    <location>
        <begin position="77"/>
        <end position="95"/>
    </location>
</feature>
<accession>A0A928X115</accession>
<keyword evidence="1" id="KW-1133">Transmembrane helix</keyword>
<dbReference type="AlphaFoldDB" id="A0A928X115"/>
<feature type="transmembrane region" description="Helical" evidence="1">
    <location>
        <begin position="46"/>
        <end position="65"/>
    </location>
</feature>
<dbReference type="Pfam" id="PF24838">
    <property type="entry name" value="8xMP"/>
    <property type="match status" value="1"/>
</dbReference>
<keyword evidence="3" id="KW-1185">Reference proteome</keyword>
<protein>
    <recommendedName>
        <fullName evidence="4">Small integral membrane protein</fullName>
    </recommendedName>
</protein>
<evidence type="ECO:0000256" key="1">
    <source>
        <dbReference type="SAM" id="Phobius"/>
    </source>
</evidence>
<dbReference type="Proteomes" id="UP000615026">
    <property type="component" value="Unassembled WGS sequence"/>
</dbReference>
<name>A0A928X115_LEPEC</name>
<gene>
    <name evidence="2" type="ORF">IQ260_02760</name>
</gene>
<dbReference type="InterPro" id="IPR056918">
    <property type="entry name" value="8xMP"/>
</dbReference>
<evidence type="ECO:0008006" key="4">
    <source>
        <dbReference type="Google" id="ProtNLM"/>
    </source>
</evidence>
<dbReference type="EMBL" id="JADEXP010000012">
    <property type="protein sequence ID" value="MBE9065569.1"/>
    <property type="molecule type" value="Genomic_DNA"/>
</dbReference>
<organism evidence="2 3">
    <name type="scientific">Leptolyngbya cf. ectocarpi LEGE 11479</name>
    <dbReference type="NCBI Taxonomy" id="1828722"/>
    <lineage>
        <taxon>Bacteria</taxon>
        <taxon>Bacillati</taxon>
        <taxon>Cyanobacteriota</taxon>
        <taxon>Cyanophyceae</taxon>
        <taxon>Leptolyngbyales</taxon>
        <taxon>Leptolyngbyaceae</taxon>
        <taxon>Leptolyngbya group</taxon>
        <taxon>Leptolyngbya</taxon>
    </lineage>
</organism>
<sequence>MDKLEYTLFNFEDSTTDRNIPLNILLEQYKLYVETMEKVVARRQTVNSFFLAANTFLITLSGFANEQLGLEGTNSRSFSLLGISISGILLSTIWLKLSRSYGLMNAAKFEVIHALERKLPAALFLGEWIALGEGKDPRKYQPMSKVESRVTWVFIYLYIAVILWAIYNLIF</sequence>
<keyword evidence="1" id="KW-0472">Membrane</keyword>
<feature type="transmembrane region" description="Helical" evidence="1">
    <location>
        <begin position="150"/>
        <end position="170"/>
    </location>
</feature>
<comment type="caution">
    <text evidence="2">The sequence shown here is derived from an EMBL/GenBank/DDBJ whole genome shotgun (WGS) entry which is preliminary data.</text>
</comment>